<dbReference type="RefSeq" id="XP_010696648.1">
    <property type="nucleotide sequence ID" value="XM_010698346.1"/>
</dbReference>
<dbReference type="InterPro" id="IPR005481">
    <property type="entry name" value="BC-like_N"/>
</dbReference>
<evidence type="ECO:0000256" key="4">
    <source>
        <dbReference type="ARBA" id="ARBA00022840"/>
    </source>
</evidence>
<dbReference type="EMBL" id="CP009370">
    <property type="protein sequence ID" value="AIN95106.1"/>
    <property type="molecule type" value="Genomic_DNA"/>
</dbReference>
<keyword evidence="12" id="KW-1185">Reference proteome</keyword>
<dbReference type="Pfam" id="PF00289">
    <property type="entry name" value="Biotin_carb_N"/>
    <property type="match status" value="1"/>
</dbReference>
<dbReference type="eggNOG" id="KOG0238">
    <property type="taxonomic scope" value="Eukaryota"/>
</dbReference>
<evidence type="ECO:0000256" key="3">
    <source>
        <dbReference type="ARBA" id="ARBA00022741"/>
    </source>
</evidence>
<feature type="domain" description="Biotin carboxylation" evidence="10">
    <location>
        <begin position="5"/>
        <end position="450"/>
    </location>
</feature>
<dbReference type="GeneID" id="22571734"/>
<dbReference type="CDD" id="cd06850">
    <property type="entry name" value="biotinyl_domain"/>
    <property type="match status" value="1"/>
</dbReference>
<dbReference type="InterPro" id="IPR011053">
    <property type="entry name" value="Single_hybrid_motif"/>
</dbReference>
<dbReference type="InterPro" id="IPR000089">
    <property type="entry name" value="Biotin_lipoyl"/>
</dbReference>
<dbReference type="KEGG" id="lpan:LPMP_010050"/>
<dbReference type="Proteomes" id="UP000063063">
    <property type="component" value="Chromosome 1"/>
</dbReference>
<protein>
    <submittedName>
        <fullName evidence="11">Carboxylase, putative</fullName>
    </submittedName>
</protein>
<dbReference type="InterPro" id="IPR005479">
    <property type="entry name" value="CPAse_ATP-bd"/>
</dbReference>
<dbReference type="InterPro" id="IPR016185">
    <property type="entry name" value="PreATP-grasp_dom_sf"/>
</dbReference>
<dbReference type="SMART" id="SM00878">
    <property type="entry name" value="Biotin_carb_C"/>
    <property type="match status" value="1"/>
</dbReference>
<dbReference type="PANTHER" id="PTHR18866:SF33">
    <property type="entry name" value="METHYLCROTONOYL-COA CARBOXYLASE SUBUNIT ALPHA, MITOCHONDRIAL-RELATED"/>
    <property type="match status" value="1"/>
</dbReference>
<evidence type="ECO:0000256" key="2">
    <source>
        <dbReference type="ARBA" id="ARBA00022598"/>
    </source>
</evidence>
<dbReference type="GO" id="GO:0005524">
    <property type="term" value="F:ATP binding"/>
    <property type="evidence" value="ECO:0007669"/>
    <property type="project" value="UniProtKB-UniRule"/>
</dbReference>
<comment type="cofactor">
    <cofactor evidence="1">
        <name>biotin</name>
        <dbReference type="ChEBI" id="CHEBI:57586"/>
    </cofactor>
</comment>
<dbReference type="PROSITE" id="PS00867">
    <property type="entry name" value="CPSASE_2"/>
    <property type="match status" value="1"/>
</dbReference>
<dbReference type="SUPFAM" id="SSF52440">
    <property type="entry name" value="PreATP-grasp domain"/>
    <property type="match status" value="1"/>
</dbReference>
<dbReference type="GO" id="GO:0046872">
    <property type="term" value="F:metal ion binding"/>
    <property type="evidence" value="ECO:0007669"/>
    <property type="project" value="InterPro"/>
</dbReference>
<dbReference type="GO" id="GO:0004658">
    <property type="term" value="F:propionyl-CoA carboxylase activity"/>
    <property type="evidence" value="ECO:0007669"/>
    <property type="project" value="TreeGrafter"/>
</dbReference>
<dbReference type="InterPro" id="IPR011761">
    <property type="entry name" value="ATP-grasp"/>
</dbReference>
<evidence type="ECO:0000256" key="1">
    <source>
        <dbReference type="ARBA" id="ARBA00001953"/>
    </source>
</evidence>
<keyword evidence="3 7" id="KW-0547">Nucleotide-binding</keyword>
<keyword evidence="6" id="KW-0092">Biotin</keyword>
<dbReference type="PROSITE" id="PS50968">
    <property type="entry name" value="BIOTINYL_LIPOYL"/>
    <property type="match status" value="1"/>
</dbReference>
<keyword evidence="4 7" id="KW-0067">ATP-binding</keyword>
<dbReference type="InterPro" id="IPR041265">
    <property type="entry name" value="PCC_BT"/>
</dbReference>
<dbReference type="VEuPathDB" id="TriTrypDB:LPAL13_000031200"/>
<dbReference type="PROSITE" id="PS50979">
    <property type="entry name" value="BC"/>
    <property type="match status" value="1"/>
</dbReference>
<evidence type="ECO:0000259" key="8">
    <source>
        <dbReference type="PROSITE" id="PS50968"/>
    </source>
</evidence>
<dbReference type="SUPFAM" id="SSF51246">
    <property type="entry name" value="Rudiment single hybrid motif"/>
    <property type="match status" value="1"/>
</dbReference>
<dbReference type="FunFam" id="3.30.1490.20:FF:000003">
    <property type="entry name" value="acetyl-CoA carboxylase isoform X1"/>
    <property type="match status" value="1"/>
</dbReference>
<dbReference type="InterPro" id="IPR011054">
    <property type="entry name" value="Rudment_hybrid_motif"/>
</dbReference>
<evidence type="ECO:0000259" key="9">
    <source>
        <dbReference type="PROSITE" id="PS50975"/>
    </source>
</evidence>
<evidence type="ECO:0000256" key="5">
    <source>
        <dbReference type="ARBA" id="ARBA00023098"/>
    </source>
</evidence>
<dbReference type="PROSITE" id="PS50975">
    <property type="entry name" value="ATP_GRASP"/>
    <property type="match status" value="1"/>
</dbReference>
<dbReference type="GO" id="GO:0006629">
    <property type="term" value="P:lipid metabolic process"/>
    <property type="evidence" value="ECO:0007669"/>
    <property type="project" value="UniProtKB-KW"/>
</dbReference>
<dbReference type="Pfam" id="PF18140">
    <property type="entry name" value="PCC_BT"/>
    <property type="match status" value="1"/>
</dbReference>
<dbReference type="InterPro" id="IPR005482">
    <property type="entry name" value="Biotin_COase_C"/>
</dbReference>
<dbReference type="VEuPathDB" id="TriTrypDB:LPMP_010050"/>
<accession>A0A088S0U7</accession>
<dbReference type="Gene3D" id="2.40.50.100">
    <property type="match status" value="1"/>
</dbReference>
<dbReference type="AlphaFoldDB" id="A0A088S0U7"/>
<keyword evidence="5" id="KW-0443">Lipid metabolism</keyword>
<dbReference type="OrthoDB" id="196847at2759"/>
<dbReference type="Pfam" id="PF00364">
    <property type="entry name" value="Biotin_lipoyl"/>
    <property type="match status" value="1"/>
</dbReference>
<dbReference type="Pfam" id="PF02785">
    <property type="entry name" value="Biotin_carb_C"/>
    <property type="match status" value="1"/>
</dbReference>
<evidence type="ECO:0000256" key="7">
    <source>
        <dbReference type="PROSITE-ProRule" id="PRU00409"/>
    </source>
</evidence>
<dbReference type="GO" id="GO:0005739">
    <property type="term" value="C:mitochondrion"/>
    <property type="evidence" value="ECO:0007669"/>
    <property type="project" value="TreeGrafter"/>
</dbReference>
<dbReference type="NCBIfam" id="NF006367">
    <property type="entry name" value="PRK08591.1"/>
    <property type="match status" value="1"/>
</dbReference>
<dbReference type="FunFam" id="3.30.470.20:FF:000028">
    <property type="entry name" value="Methylcrotonoyl-CoA carboxylase subunit alpha, mitochondrial"/>
    <property type="match status" value="1"/>
</dbReference>
<dbReference type="SUPFAM" id="SSF51230">
    <property type="entry name" value="Single hybrid motif"/>
    <property type="match status" value="1"/>
</dbReference>
<proteinExistence type="predicted"/>
<dbReference type="Gene3D" id="3.30.700.30">
    <property type="match status" value="1"/>
</dbReference>
<dbReference type="Gene3D" id="3.30.470.20">
    <property type="entry name" value="ATP-grasp fold, B domain"/>
    <property type="match status" value="1"/>
</dbReference>
<dbReference type="FunFam" id="3.40.50.20:FF:000010">
    <property type="entry name" value="Propionyl-CoA carboxylase subunit alpha"/>
    <property type="match status" value="1"/>
</dbReference>
<feature type="domain" description="Lipoyl-binding" evidence="8">
    <location>
        <begin position="590"/>
        <end position="665"/>
    </location>
</feature>
<evidence type="ECO:0000313" key="12">
    <source>
        <dbReference type="Proteomes" id="UP000063063"/>
    </source>
</evidence>
<dbReference type="InterPro" id="IPR050856">
    <property type="entry name" value="Biotin_carboxylase_complex"/>
</dbReference>
<dbReference type="SUPFAM" id="SSF56059">
    <property type="entry name" value="Glutathione synthetase ATP-binding domain-like"/>
    <property type="match status" value="1"/>
</dbReference>
<feature type="domain" description="ATP-grasp" evidence="9">
    <location>
        <begin position="124"/>
        <end position="321"/>
    </location>
</feature>
<evidence type="ECO:0000256" key="6">
    <source>
        <dbReference type="ARBA" id="ARBA00023267"/>
    </source>
</evidence>
<keyword evidence="2" id="KW-0436">Ligase</keyword>
<sequence length="665" mass="73930">MPAPIFDKVLVANRGEIACRVMATCQRLGIKTVAVYSTADEQAKHVKMADEAVCIGPPASVESYLRIDKIVDACKRTGAQAVHPGYGFLSENGELQSALQKNNIVFVGPDAHSIEAMGDKIESKRLARDAGVTCIPGFIGEVRTHEDVLRFAREVGYPVMIKASGGGGGKGMRVAYNDEQCVEYYDMCKEEAKAAFNNDKMLVEKFIENPRHIEIQVIADRKGNTLYLPERECSIQRRNQKVIEEAPSVLLDAKTRKAMGEEAVAMARAVQYVSAGTVENVVNPQKQFYFLEMNTRLQVEHPITEEITGIDLVEQMLRAAADLPLSITQDDIKINGHATECRVYAEDPTKNYFPSIGRLTKYQEPTGPGVRCDSGIMEGSQISVYYDPLICKLSTWGKDRTECIERMEKALDEYVIRGLRHNICLLRDVVTEPRYQSGHLTTNYLPEQYPDGFKKAALTAAETQLMYEAAACAHLKRERTHYTQGTAPSERQFYVSISAKQEGEVPVYVRQLDDSHFEVAASKNSPFKKLEVAWKVSYPIIRVNDGTKETVLQFWGTNEVAYSIQMKGTTFDVNVMSDLQSVLSHFVPVAETVVNTKQVLSPMPGVIVAIKVQPGQKVVAGEEILTLEAMKMRNKIHTQADGKVKGVRISLGATVEESEVLVELE</sequence>
<gene>
    <name evidence="11" type="ORF">LPMP_010050</name>
</gene>
<organism evidence="11 12">
    <name type="scientific">Leishmania panamensis</name>
    <dbReference type="NCBI Taxonomy" id="5679"/>
    <lineage>
        <taxon>Eukaryota</taxon>
        <taxon>Discoba</taxon>
        <taxon>Euglenozoa</taxon>
        <taxon>Kinetoplastea</taxon>
        <taxon>Metakinetoplastina</taxon>
        <taxon>Trypanosomatida</taxon>
        <taxon>Trypanosomatidae</taxon>
        <taxon>Leishmaniinae</taxon>
        <taxon>Leishmania</taxon>
        <taxon>Leishmania guyanensis species complex</taxon>
    </lineage>
</organism>
<dbReference type="Pfam" id="PF02786">
    <property type="entry name" value="CPSase_L_D2"/>
    <property type="match status" value="1"/>
</dbReference>
<name>A0A088S0U7_LEIPA</name>
<reference evidence="11 12" key="1">
    <citation type="journal article" date="2015" name="Sci. Rep.">
        <title>The genome of Leishmania panamensis: insights into genomics of the L. (Viannia) subgenus.</title>
        <authorList>
            <person name="Llanes A."/>
            <person name="Restrepo C.M."/>
            <person name="Vecchio G.D."/>
            <person name="Anguizola F.J."/>
            <person name="Lleonart R."/>
        </authorList>
    </citation>
    <scope>NUCLEOTIDE SEQUENCE [LARGE SCALE GENOMIC DNA]</scope>
    <source>
        <strain evidence="11 12">MHOM/PA/94/PSC-1</strain>
    </source>
</reference>
<dbReference type="PROSITE" id="PS00866">
    <property type="entry name" value="CPSASE_1"/>
    <property type="match status" value="1"/>
</dbReference>
<dbReference type="InterPro" id="IPR011764">
    <property type="entry name" value="Biotin_carboxylation_dom"/>
</dbReference>
<dbReference type="PANTHER" id="PTHR18866">
    <property type="entry name" value="CARBOXYLASE:PYRUVATE/ACETYL-COA/PROPIONYL-COA CARBOXYLASE"/>
    <property type="match status" value="1"/>
</dbReference>
<evidence type="ECO:0000313" key="11">
    <source>
        <dbReference type="EMBL" id="AIN95106.1"/>
    </source>
</evidence>
<evidence type="ECO:0000259" key="10">
    <source>
        <dbReference type="PROSITE" id="PS50979"/>
    </source>
</evidence>